<feature type="region of interest" description="Disordered" evidence="6">
    <location>
        <begin position="816"/>
        <end position="867"/>
    </location>
</feature>
<dbReference type="SMART" id="SM01122">
    <property type="entry name" value="DBC1"/>
    <property type="match status" value="1"/>
</dbReference>
<dbReference type="SUPFAM" id="SSF68906">
    <property type="entry name" value="SAP domain"/>
    <property type="match status" value="1"/>
</dbReference>
<feature type="compositionally biased region" description="Basic and acidic residues" evidence="6">
    <location>
        <begin position="816"/>
        <end position="832"/>
    </location>
</feature>
<dbReference type="GO" id="GO:0006355">
    <property type="term" value="P:regulation of DNA-templated transcription"/>
    <property type="evidence" value="ECO:0007669"/>
    <property type="project" value="InterPro"/>
</dbReference>
<keyword evidence="9" id="KW-1185">Reference proteome</keyword>
<feature type="compositionally biased region" description="Polar residues" evidence="6">
    <location>
        <begin position="166"/>
        <end position="177"/>
    </location>
</feature>
<dbReference type="PANTHER" id="PTHR14304:SF11">
    <property type="entry name" value="SAP DOMAIN-CONTAINING PROTEIN"/>
    <property type="match status" value="1"/>
</dbReference>
<feature type="compositionally biased region" description="Polar residues" evidence="6">
    <location>
        <begin position="592"/>
        <end position="602"/>
    </location>
</feature>
<proteinExistence type="predicted"/>
<feature type="compositionally biased region" description="Low complexity" evidence="6">
    <location>
        <begin position="239"/>
        <end position="250"/>
    </location>
</feature>
<organism evidence="8 9">
    <name type="scientific">Caenorhabditis bovis</name>
    <dbReference type="NCBI Taxonomy" id="2654633"/>
    <lineage>
        <taxon>Eukaryota</taxon>
        <taxon>Metazoa</taxon>
        <taxon>Ecdysozoa</taxon>
        <taxon>Nematoda</taxon>
        <taxon>Chromadorea</taxon>
        <taxon>Rhabditida</taxon>
        <taxon>Rhabditina</taxon>
        <taxon>Rhabditomorpha</taxon>
        <taxon>Rhabditoidea</taxon>
        <taxon>Rhabditidae</taxon>
        <taxon>Peloderinae</taxon>
        <taxon>Caenorhabditis</taxon>
    </lineage>
</organism>
<comment type="caution">
    <text evidence="8">The sequence shown here is derived from an EMBL/GenBank/DDBJ whole genome shotgun (WGS) entry which is preliminary data.</text>
</comment>
<feature type="compositionally biased region" description="Basic and acidic residues" evidence="6">
    <location>
        <begin position="841"/>
        <end position="867"/>
    </location>
</feature>
<evidence type="ECO:0000256" key="4">
    <source>
        <dbReference type="ARBA" id="ARBA00023054"/>
    </source>
</evidence>
<dbReference type="InterPro" id="IPR036361">
    <property type="entry name" value="SAP_dom_sf"/>
</dbReference>
<dbReference type="GO" id="GO:0005737">
    <property type="term" value="C:cytoplasm"/>
    <property type="evidence" value="ECO:0007669"/>
    <property type="project" value="UniProtKB-SubCell"/>
</dbReference>
<evidence type="ECO:0000256" key="5">
    <source>
        <dbReference type="SAM" id="Coils"/>
    </source>
</evidence>
<feature type="compositionally biased region" description="Pro residues" evidence="6">
    <location>
        <begin position="154"/>
        <end position="163"/>
    </location>
</feature>
<feature type="region of interest" description="Disordered" evidence="6">
    <location>
        <begin position="526"/>
        <end position="604"/>
    </location>
</feature>
<feature type="compositionally biased region" description="Acidic residues" evidence="6">
    <location>
        <begin position="528"/>
        <end position="537"/>
    </location>
</feature>
<feature type="coiled-coil region" evidence="5">
    <location>
        <begin position="1013"/>
        <end position="1082"/>
    </location>
</feature>
<name>A0A8S1F9R5_9PELO</name>
<reference evidence="8 9" key="1">
    <citation type="submission" date="2020-04" db="EMBL/GenBank/DDBJ databases">
        <authorList>
            <person name="Laetsch R D."/>
            <person name="Stevens L."/>
            <person name="Kumar S."/>
            <person name="Blaxter L. M."/>
        </authorList>
    </citation>
    <scope>NUCLEOTIDE SEQUENCE [LARGE SCALE GENOMIC DNA]</scope>
</reference>
<evidence type="ECO:0000256" key="6">
    <source>
        <dbReference type="SAM" id="MobiDB-lite"/>
    </source>
</evidence>
<dbReference type="PROSITE" id="PS50800">
    <property type="entry name" value="SAP"/>
    <property type="match status" value="1"/>
</dbReference>
<feature type="compositionally biased region" description="Basic and acidic residues" evidence="6">
    <location>
        <begin position="538"/>
        <end position="549"/>
    </location>
</feature>
<feature type="compositionally biased region" description="Polar residues" evidence="6">
    <location>
        <begin position="571"/>
        <end position="582"/>
    </location>
</feature>
<dbReference type="InterPro" id="IPR045353">
    <property type="entry name" value="LAIKA"/>
</dbReference>
<feature type="region of interest" description="Disordered" evidence="6">
    <location>
        <begin position="1"/>
        <end position="21"/>
    </location>
</feature>
<feature type="compositionally biased region" description="Basic and acidic residues" evidence="6">
    <location>
        <begin position="1105"/>
        <end position="1137"/>
    </location>
</feature>
<evidence type="ECO:0000256" key="2">
    <source>
        <dbReference type="ARBA" id="ARBA00022490"/>
    </source>
</evidence>
<dbReference type="InterPro" id="IPR025223">
    <property type="entry name" value="S1-like_RNA-bd_dom"/>
</dbReference>
<dbReference type="AlphaFoldDB" id="A0A8S1F9R5"/>
<evidence type="ECO:0000259" key="7">
    <source>
        <dbReference type="PROSITE" id="PS50800"/>
    </source>
</evidence>
<feature type="region of interest" description="Disordered" evidence="6">
    <location>
        <begin position="1105"/>
        <end position="1176"/>
    </location>
</feature>
<evidence type="ECO:0000256" key="1">
    <source>
        <dbReference type="ARBA" id="ARBA00004496"/>
    </source>
</evidence>
<feature type="compositionally biased region" description="Low complexity" evidence="6">
    <location>
        <begin position="188"/>
        <end position="198"/>
    </location>
</feature>
<feature type="compositionally biased region" description="Basic and acidic residues" evidence="6">
    <location>
        <begin position="216"/>
        <end position="231"/>
    </location>
</feature>
<protein>
    <recommendedName>
        <fullName evidence="7">SAP domain-containing protein</fullName>
    </recommendedName>
</protein>
<dbReference type="Pfam" id="PF14444">
    <property type="entry name" value="S1-like"/>
    <property type="match status" value="1"/>
</dbReference>
<evidence type="ECO:0000256" key="3">
    <source>
        <dbReference type="ARBA" id="ARBA00022553"/>
    </source>
</evidence>
<dbReference type="OrthoDB" id="21006at2759"/>
<gene>
    <name evidence="8" type="ORF">CBOVIS_LOCUS11279</name>
</gene>
<dbReference type="InterPro" id="IPR003034">
    <property type="entry name" value="SAP_dom"/>
</dbReference>
<dbReference type="InterPro" id="IPR025224">
    <property type="entry name" value="CCAR1/CCAR2"/>
</dbReference>
<dbReference type="InterPro" id="IPR025954">
    <property type="entry name" value="DBC1/CARP1_inactive_NUDIX"/>
</dbReference>
<dbReference type="SMART" id="SM00513">
    <property type="entry name" value="SAP"/>
    <property type="match status" value="1"/>
</dbReference>
<feature type="domain" description="SAP" evidence="7">
    <location>
        <begin position="606"/>
        <end position="640"/>
    </location>
</feature>
<dbReference type="Pfam" id="PF14443">
    <property type="entry name" value="DBC1"/>
    <property type="match status" value="1"/>
</dbReference>
<keyword evidence="4 5" id="KW-0175">Coiled coil</keyword>
<dbReference type="PANTHER" id="PTHR14304">
    <property type="entry name" value="CELL DIVISION CYCLE AND APOPTOSIS REGULATOR PROTEIN"/>
    <property type="match status" value="1"/>
</dbReference>
<comment type="subcellular location">
    <subcellularLocation>
        <location evidence="1">Cytoplasm</location>
    </subcellularLocation>
</comment>
<sequence>MSQFGGGKPPGQWGRPTAPGAAGQLPGFPAVNVGAFPMVGMGVPMGMVNQAAFSSPNVLGMQGIMGAVPQQSLAAQQQAGATSKNQRTFVGVVTKMHDTYGFVDDDVFFQHSVIRGAHPRVGDKVMVEANYNPAMPFKWNAYRIQLLNAASQAPPDPARPPPQQQMGSTRQAEQSRWGSDRNGRNESPPRSGNSSRRYSPPRRSPPRRSPPRRSSPKREIPRGRDSRDSRRSPPPRRASPPATRRSSPPSRSDRKRERSPTGSVVSSSVRRESASPPRRRARIIPRYECRTQKPVILSDVVSGNILRTRYTKLYLPSDFVDLTYDWIKTVQLDFSLDINDPVRFHVFHKDVEYFGKEPLPDIEPEDADHRHQVRVMLISHNGKADVVKKAFCLLADGSTDDHQEPQSIFKNLNFLVGVRGKEIMGIGGSWSPSLDGSDPHSPATLIKTAIRTTRALTGIDLTPVSQWFSMLQLRYYRSDKQRVDHVHLLFADTQHLVPDDAAWSAAELAIGEQYKQRLEVIDSMKIEEEVEQDEPISEDEKPKIEEVNKQEAPVETAPSGNDEAAKESIMETDNSNEVSMASENGDGEEDVNLNQSGPTNWTKLDPKSMKVAELRIELELRGLETKGIKTLLVQRLQTAIDAEKLSEKDNAANAAAAAVAPAAQDVEMKEVSPVKQEVTDENPAAFIAPPVEETRAKSEAEAKKEQKIAEDRKKKEEALEKEKKEKREKLEKHFSLPKEKKILVFPSKTYKSGKFDCKTVSMSTLLDYRADDNKEYQFEISLFAEAFREMLERNAAFTIYETLVNCGDKDIEKKRREEAREKPVEEPAKEATEPAAAPTESAEKEENGEAPVAEKDEPKKENKKEEKPVVEKIELKSLVANRTVYEAFSLYDANLCGYLLEKDIEEILYNGEFGISRGQIQKLAKKLSVRDKVNYRHLTDVLMDSDGNVRYTPGGADDTVETEDLIRGYGLALAKSVESGEKKQSESTTTATSDGIVVINGNVVNVPQKLKQLKTAEQERDAAKTTINEQISLIDQLREAKIDMEKKKKDIESIYMKTNKKLNEVTIQLKTYQDDQSDLKQALLDCKRYANRICGVVEKAIPPKVDEKKEKEKSNSEKSEKSTDKKDEKSETSKEGSDEQQTEIVLAEEVGGDEEEKKDSPNADAATTKPEEIKTE</sequence>
<keyword evidence="2" id="KW-0963">Cytoplasm</keyword>
<feature type="region of interest" description="Disordered" evidence="6">
    <location>
        <begin position="151"/>
        <end position="283"/>
    </location>
</feature>
<evidence type="ECO:0000313" key="8">
    <source>
        <dbReference type="EMBL" id="CAB3409650.1"/>
    </source>
</evidence>
<feature type="region of interest" description="Disordered" evidence="6">
    <location>
        <begin position="692"/>
        <end position="726"/>
    </location>
</feature>
<accession>A0A8S1F9R5</accession>
<dbReference type="Pfam" id="PF19256">
    <property type="entry name" value="LAIKA"/>
    <property type="match status" value="1"/>
</dbReference>
<evidence type="ECO:0000313" key="9">
    <source>
        <dbReference type="Proteomes" id="UP000494206"/>
    </source>
</evidence>
<dbReference type="Gene3D" id="1.10.720.30">
    <property type="entry name" value="SAP domain"/>
    <property type="match status" value="1"/>
</dbReference>
<dbReference type="Proteomes" id="UP000494206">
    <property type="component" value="Unassembled WGS sequence"/>
</dbReference>
<dbReference type="EMBL" id="CADEPM010000009">
    <property type="protein sequence ID" value="CAB3409650.1"/>
    <property type="molecule type" value="Genomic_DNA"/>
</dbReference>
<dbReference type="Pfam" id="PF02037">
    <property type="entry name" value="SAP"/>
    <property type="match status" value="1"/>
</dbReference>
<keyword evidence="3" id="KW-0597">Phosphoprotein</keyword>
<dbReference type="GO" id="GO:0005634">
    <property type="term" value="C:nucleus"/>
    <property type="evidence" value="ECO:0007669"/>
    <property type="project" value="TreeGrafter"/>
</dbReference>
<feature type="compositionally biased region" description="Basic residues" evidence="6">
    <location>
        <begin position="204"/>
        <end position="215"/>
    </location>
</feature>